<keyword evidence="5 9" id="KW-1133">Transmembrane helix</keyword>
<comment type="subcellular location">
    <subcellularLocation>
        <location evidence="7">Endomembrane system</location>
        <topology evidence="7">Single-pass membrane protein</topology>
    </subcellularLocation>
    <subcellularLocation>
        <location evidence="1 8">Membrane</location>
        <topology evidence="1 8">Single-pass type I membrane protein</topology>
    </subcellularLocation>
</comment>
<evidence type="ECO:0000256" key="10">
    <source>
        <dbReference type="SAM" id="SignalP"/>
    </source>
</evidence>
<dbReference type="Pfam" id="PF01105">
    <property type="entry name" value="EMP24_GP25L"/>
    <property type="match status" value="1"/>
</dbReference>
<dbReference type="OrthoDB" id="10037706at2759"/>
<accession>A0A7I8VBG9</accession>
<evidence type="ECO:0000313" key="13">
    <source>
        <dbReference type="Proteomes" id="UP000549394"/>
    </source>
</evidence>
<sequence>MYRGVFFFLFASYLLSIINAKTADGEGGYPGFQYEFKVEVGAGKKECFYQYVKEQAQMHLSFEVLRGADRNVDVTLKKDNRVIESHMWTFEGSSDIDITERGVYSLCIDNSFARFSSKVVYIYFVAYVTDEWQKYTEELKSFQISVNNFTRSARSVQEALQKTKAELFEKRKIDMYHMYLMIDTSWSINFWSTIFLIVLICTSALQVFFVRRLFKINKLPSVPRP</sequence>
<proteinExistence type="inferred from homology"/>
<organism evidence="12 13">
    <name type="scientific">Dimorphilus gyrociliatus</name>
    <dbReference type="NCBI Taxonomy" id="2664684"/>
    <lineage>
        <taxon>Eukaryota</taxon>
        <taxon>Metazoa</taxon>
        <taxon>Spiralia</taxon>
        <taxon>Lophotrochozoa</taxon>
        <taxon>Annelida</taxon>
        <taxon>Polychaeta</taxon>
        <taxon>Polychaeta incertae sedis</taxon>
        <taxon>Dinophilidae</taxon>
        <taxon>Dimorphilus</taxon>
    </lineage>
</organism>
<evidence type="ECO:0000313" key="12">
    <source>
        <dbReference type="EMBL" id="CAD5112678.1"/>
    </source>
</evidence>
<evidence type="ECO:0000256" key="2">
    <source>
        <dbReference type="ARBA" id="ARBA00007104"/>
    </source>
</evidence>
<dbReference type="GO" id="GO:0016020">
    <property type="term" value="C:membrane"/>
    <property type="evidence" value="ECO:0007669"/>
    <property type="project" value="UniProtKB-SubCell"/>
</dbReference>
<comment type="caution">
    <text evidence="12">The sequence shown here is derived from an EMBL/GenBank/DDBJ whole genome shotgun (WGS) entry which is preliminary data.</text>
</comment>
<evidence type="ECO:0000256" key="3">
    <source>
        <dbReference type="ARBA" id="ARBA00022692"/>
    </source>
</evidence>
<dbReference type="SMART" id="SM01190">
    <property type="entry name" value="EMP24_GP25L"/>
    <property type="match status" value="1"/>
</dbReference>
<dbReference type="Gene3D" id="2.60.120.680">
    <property type="entry name" value="GOLD domain"/>
    <property type="match status" value="1"/>
</dbReference>
<evidence type="ECO:0000256" key="7">
    <source>
        <dbReference type="ARBA" id="ARBA00037847"/>
    </source>
</evidence>
<dbReference type="PANTHER" id="PTHR22811">
    <property type="entry name" value="TRANSMEMBRANE EMP24 DOMAIN-CONTAINING PROTEIN"/>
    <property type="match status" value="1"/>
</dbReference>
<name>A0A7I8VBG9_9ANNE</name>
<dbReference type="InterPro" id="IPR015720">
    <property type="entry name" value="Emp24-like"/>
</dbReference>
<protein>
    <submittedName>
        <fullName evidence="12">DgyrCDS1899</fullName>
    </submittedName>
</protein>
<feature type="transmembrane region" description="Helical" evidence="9">
    <location>
        <begin position="190"/>
        <end position="210"/>
    </location>
</feature>
<keyword evidence="3 8" id="KW-0812">Transmembrane</keyword>
<dbReference type="EMBL" id="CAJFCJ010000002">
    <property type="protein sequence ID" value="CAD5112678.1"/>
    <property type="molecule type" value="Genomic_DNA"/>
</dbReference>
<gene>
    <name evidence="12" type="ORF">DGYR_LOCUS1780</name>
</gene>
<reference evidence="12 13" key="1">
    <citation type="submission" date="2020-08" db="EMBL/GenBank/DDBJ databases">
        <authorList>
            <person name="Hejnol A."/>
        </authorList>
    </citation>
    <scope>NUCLEOTIDE SEQUENCE [LARGE SCALE GENOMIC DNA]</scope>
</reference>
<evidence type="ECO:0000259" key="11">
    <source>
        <dbReference type="PROSITE" id="PS50866"/>
    </source>
</evidence>
<evidence type="ECO:0000256" key="5">
    <source>
        <dbReference type="ARBA" id="ARBA00022989"/>
    </source>
</evidence>
<keyword evidence="4 10" id="KW-0732">Signal</keyword>
<evidence type="ECO:0000256" key="8">
    <source>
        <dbReference type="RuleBase" id="RU003827"/>
    </source>
</evidence>
<dbReference type="InterPro" id="IPR009038">
    <property type="entry name" value="GOLD_dom"/>
</dbReference>
<feature type="domain" description="GOLD" evidence="11">
    <location>
        <begin position="45"/>
        <end position="128"/>
    </location>
</feature>
<feature type="chain" id="PRO_5029675137" evidence="10">
    <location>
        <begin position="21"/>
        <end position="225"/>
    </location>
</feature>
<dbReference type="AlphaFoldDB" id="A0A7I8VBG9"/>
<comment type="similarity">
    <text evidence="2 8">Belongs to the EMP24/GP25L family.</text>
</comment>
<feature type="signal peptide" evidence="10">
    <location>
        <begin position="1"/>
        <end position="20"/>
    </location>
</feature>
<evidence type="ECO:0000256" key="9">
    <source>
        <dbReference type="SAM" id="Phobius"/>
    </source>
</evidence>
<dbReference type="SUPFAM" id="SSF101576">
    <property type="entry name" value="Supernatant protein factor (SPF), C-terminal domain"/>
    <property type="match status" value="1"/>
</dbReference>
<dbReference type="GO" id="GO:0012505">
    <property type="term" value="C:endomembrane system"/>
    <property type="evidence" value="ECO:0007669"/>
    <property type="project" value="UniProtKB-SubCell"/>
</dbReference>
<keyword evidence="6 9" id="KW-0472">Membrane</keyword>
<dbReference type="PROSITE" id="PS50866">
    <property type="entry name" value="GOLD"/>
    <property type="match status" value="1"/>
</dbReference>
<dbReference type="Proteomes" id="UP000549394">
    <property type="component" value="Unassembled WGS sequence"/>
</dbReference>
<evidence type="ECO:0000256" key="4">
    <source>
        <dbReference type="ARBA" id="ARBA00022729"/>
    </source>
</evidence>
<evidence type="ECO:0000256" key="6">
    <source>
        <dbReference type="ARBA" id="ARBA00023136"/>
    </source>
</evidence>
<keyword evidence="13" id="KW-1185">Reference proteome</keyword>
<evidence type="ECO:0000256" key="1">
    <source>
        <dbReference type="ARBA" id="ARBA00004479"/>
    </source>
</evidence>
<dbReference type="InterPro" id="IPR036598">
    <property type="entry name" value="GOLD_dom_sf"/>
</dbReference>